<proteinExistence type="predicted"/>
<dbReference type="GO" id="GO:0045892">
    <property type="term" value="P:negative regulation of DNA-templated transcription"/>
    <property type="evidence" value="ECO:0007669"/>
    <property type="project" value="TreeGrafter"/>
</dbReference>
<dbReference type="Gene3D" id="1.10.10.10">
    <property type="entry name" value="Winged helix-like DNA-binding domain superfamily/Winged helix DNA-binding domain"/>
    <property type="match status" value="1"/>
</dbReference>
<dbReference type="GO" id="GO:0003677">
    <property type="term" value="F:DNA binding"/>
    <property type="evidence" value="ECO:0007669"/>
    <property type="project" value="UniProtKB-KW"/>
</dbReference>
<evidence type="ECO:0000259" key="4">
    <source>
        <dbReference type="PROSITE" id="PS50949"/>
    </source>
</evidence>
<accession>A0A918K4A0</accession>
<dbReference type="InterPro" id="IPR036388">
    <property type="entry name" value="WH-like_DNA-bd_sf"/>
</dbReference>
<organism evidence="5 6">
    <name type="scientific">Saccharospirillum salsuginis</name>
    <dbReference type="NCBI Taxonomy" id="418750"/>
    <lineage>
        <taxon>Bacteria</taxon>
        <taxon>Pseudomonadati</taxon>
        <taxon>Pseudomonadota</taxon>
        <taxon>Gammaproteobacteria</taxon>
        <taxon>Oceanospirillales</taxon>
        <taxon>Saccharospirillaceae</taxon>
        <taxon>Saccharospirillum</taxon>
    </lineage>
</organism>
<evidence type="ECO:0000313" key="5">
    <source>
        <dbReference type="EMBL" id="GGX45138.1"/>
    </source>
</evidence>
<keyword evidence="3" id="KW-0804">Transcription</keyword>
<evidence type="ECO:0000313" key="6">
    <source>
        <dbReference type="Proteomes" id="UP000626148"/>
    </source>
</evidence>
<evidence type="ECO:0000256" key="2">
    <source>
        <dbReference type="ARBA" id="ARBA00023125"/>
    </source>
</evidence>
<dbReference type="InterPro" id="IPR028978">
    <property type="entry name" value="Chorismate_lyase_/UTRA_dom_sf"/>
</dbReference>
<dbReference type="Proteomes" id="UP000626148">
    <property type="component" value="Unassembled WGS sequence"/>
</dbReference>
<comment type="caution">
    <text evidence="5">The sequence shown here is derived from an EMBL/GenBank/DDBJ whole genome shotgun (WGS) entry which is preliminary data.</text>
</comment>
<dbReference type="SMART" id="SM00345">
    <property type="entry name" value="HTH_GNTR"/>
    <property type="match status" value="1"/>
</dbReference>
<feature type="domain" description="HTH gntR-type" evidence="4">
    <location>
        <begin position="19"/>
        <end position="87"/>
    </location>
</feature>
<protein>
    <submittedName>
        <fullName evidence="5">GntR family transcriptional regulator</fullName>
    </submittedName>
</protein>
<dbReference type="SUPFAM" id="SSF64288">
    <property type="entry name" value="Chorismate lyase-like"/>
    <property type="match status" value="1"/>
</dbReference>
<dbReference type="PROSITE" id="PS50949">
    <property type="entry name" value="HTH_GNTR"/>
    <property type="match status" value="1"/>
</dbReference>
<keyword evidence="2" id="KW-0238">DNA-binding</keyword>
<keyword evidence="6" id="KW-1185">Reference proteome</keyword>
<dbReference type="PANTHER" id="PTHR44846:SF1">
    <property type="entry name" value="MANNOSYL-D-GLYCERATE TRANSPORT_METABOLISM SYSTEM REPRESSOR MNGR-RELATED"/>
    <property type="match status" value="1"/>
</dbReference>
<dbReference type="AlphaFoldDB" id="A0A918K4A0"/>
<evidence type="ECO:0000256" key="1">
    <source>
        <dbReference type="ARBA" id="ARBA00023015"/>
    </source>
</evidence>
<evidence type="ECO:0000256" key="3">
    <source>
        <dbReference type="ARBA" id="ARBA00023163"/>
    </source>
</evidence>
<dbReference type="Gene3D" id="3.40.1410.10">
    <property type="entry name" value="Chorismate lyase-like"/>
    <property type="match status" value="1"/>
</dbReference>
<dbReference type="Pfam" id="PF00392">
    <property type="entry name" value="GntR"/>
    <property type="match status" value="1"/>
</dbReference>
<dbReference type="RefSeq" id="WP_229805227.1">
    <property type="nucleotide sequence ID" value="NZ_BMXR01000002.1"/>
</dbReference>
<dbReference type="PANTHER" id="PTHR44846">
    <property type="entry name" value="MANNOSYL-D-GLYCERATE TRANSPORT/METABOLISM SYSTEM REPRESSOR MNGR-RELATED"/>
    <property type="match status" value="1"/>
</dbReference>
<name>A0A918K4A0_9GAMM</name>
<dbReference type="EMBL" id="BMXR01000002">
    <property type="protein sequence ID" value="GGX45138.1"/>
    <property type="molecule type" value="Genomic_DNA"/>
</dbReference>
<reference evidence="5" key="2">
    <citation type="submission" date="2020-09" db="EMBL/GenBank/DDBJ databases">
        <authorList>
            <person name="Sun Q."/>
            <person name="Kim S."/>
        </authorList>
    </citation>
    <scope>NUCLEOTIDE SEQUENCE</scope>
    <source>
        <strain evidence="5">KCTC 22169</strain>
    </source>
</reference>
<keyword evidence="1" id="KW-0805">Transcription regulation</keyword>
<dbReference type="GO" id="GO:0003700">
    <property type="term" value="F:DNA-binding transcription factor activity"/>
    <property type="evidence" value="ECO:0007669"/>
    <property type="project" value="InterPro"/>
</dbReference>
<gene>
    <name evidence="5" type="ORF">GCM10007392_10000</name>
</gene>
<dbReference type="SUPFAM" id="SSF46785">
    <property type="entry name" value="Winged helix' DNA-binding domain"/>
    <property type="match status" value="1"/>
</dbReference>
<dbReference type="InterPro" id="IPR050679">
    <property type="entry name" value="Bact_HTH_transcr_reg"/>
</dbReference>
<dbReference type="CDD" id="cd07377">
    <property type="entry name" value="WHTH_GntR"/>
    <property type="match status" value="1"/>
</dbReference>
<dbReference type="InterPro" id="IPR000524">
    <property type="entry name" value="Tscrpt_reg_HTH_GntR"/>
</dbReference>
<dbReference type="InterPro" id="IPR036390">
    <property type="entry name" value="WH_DNA-bd_sf"/>
</dbReference>
<sequence length="259" mass="29214">MIEQLERQLSQQLTQSPKSPKYLCLRDAVIDLIVDGTLPEGTRLPTEQALAGTLPVSLGTIQKALKVLVDSGDLVRKRRMGTFVAEGDHRRAIGTPAFQFLRPDGAVVKMVFIKLLKREPVDRDGPWTEVLGDCDEGYLHLVRQDRIDGAFYCHTDLYLRADFAGNLMTVPTDQLEHESLVPLLQEAGVIHHWTAENRLAQVRLPKPLHTTIYPDGAPDTPLGLKLDTRYQSEDERPFAWQVMHIPLNDYSLSLTTRSR</sequence>
<reference evidence="5" key="1">
    <citation type="journal article" date="2014" name="Int. J. Syst. Evol. Microbiol.">
        <title>Complete genome sequence of Corynebacterium casei LMG S-19264T (=DSM 44701T), isolated from a smear-ripened cheese.</title>
        <authorList>
            <consortium name="US DOE Joint Genome Institute (JGI-PGF)"/>
            <person name="Walter F."/>
            <person name="Albersmeier A."/>
            <person name="Kalinowski J."/>
            <person name="Ruckert C."/>
        </authorList>
    </citation>
    <scope>NUCLEOTIDE SEQUENCE</scope>
    <source>
        <strain evidence="5">KCTC 22169</strain>
    </source>
</reference>